<dbReference type="RefSeq" id="WP_115330738.1">
    <property type="nucleotide sequence ID" value="NZ_CAAAHP010000001.1"/>
</dbReference>
<keyword evidence="3 8" id="KW-0808">Transferase</keyword>
<keyword evidence="4" id="KW-0547">Nucleotide-binding</keyword>
<reference evidence="8 9" key="1">
    <citation type="submission" date="2018-06" db="EMBL/GenBank/DDBJ databases">
        <authorList>
            <consortium name="Pathogen Informatics"/>
            <person name="Doyle S."/>
        </authorList>
    </citation>
    <scope>NUCLEOTIDE SEQUENCE [LARGE SCALE GENOMIC DNA]</scope>
    <source>
        <strain evidence="8 9">NCTC13316</strain>
    </source>
</reference>
<name>A0A378JJ39_9GAMM</name>
<dbReference type="GO" id="GO:0008902">
    <property type="term" value="F:hydroxymethylpyrimidine kinase activity"/>
    <property type="evidence" value="ECO:0007669"/>
    <property type="project" value="UniProtKB-EC"/>
</dbReference>
<dbReference type="InterPro" id="IPR029056">
    <property type="entry name" value="Ribokinase-like"/>
</dbReference>
<evidence type="ECO:0000256" key="5">
    <source>
        <dbReference type="ARBA" id="ARBA00022777"/>
    </source>
</evidence>
<accession>A0A378JJ39</accession>
<organism evidence="8 9">
    <name type="scientific">Legionella busanensis</name>
    <dbReference type="NCBI Taxonomy" id="190655"/>
    <lineage>
        <taxon>Bacteria</taxon>
        <taxon>Pseudomonadati</taxon>
        <taxon>Pseudomonadota</taxon>
        <taxon>Gammaproteobacteria</taxon>
        <taxon>Legionellales</taxon>
        <taxon>Legionellaceae</taxon>
        <taxon>Legionella</taxon>
    </lineage>
</organism>
<comment type="pathway">
    <text evidence="1">Cofactor biosynthesis; thiamine diphosphate biosynthesis.</text>
</comment>
<dbReference type="GO" id="GO:0008972">
    <property type="term" value="F:phosphomethylpyrimidine kinase activity"/>
    <property type="evidence" value="ECO:0007669"/>
    <property type="project" value="InterPro"/>
</dbReference>
<dbReference type="GO" id="GO:0009229">
    <property type="term" value="P:thiamine diphosphate biosynthetic process"/>
    <property type="evidence" value="ECO:0007669"/>
    <property type="project" value="UniProtKB-UniPathway"/>
</dbReference>
<dbReference type="InterPro" id="IPR013749">
    <property type="entry name" value="PM/HMP-P_kinase-1"/>
</dbReference>
<dbReference type="OrthoDB" id="9810880at2"/>
<gene>
    <name evidence="8" type="primary">thiD</name>
    <name evidence="8" type="ORF">NCTC13316_01168</name>
</gene>
<dbReference type="Pfam" id="PF08543">
    <property type="entry name" value="Phos_pyr_kin"/>
    <property type="match status" value="1"/>
</dbReference>
<dbReference type="GO" id="GO:0009228">
    <property type="term" value="P:thiamine biosynthetic process"/>
    <property type="evidence" value="ECO:0007669"/>
    <property type="project" value="InterPro"/>
</dbReference>
<dbReference type="InterPro" id="IPR004399">
    <property type="entry name" value="HMP/HMP-P_kinase_dom"/>
</dbReference>
<dbReference type="FunFam" id="3.40.1190.20:FF:000003">
    <property type="entry name" value="Phosphomethylpyrimidine kinase ThiD"/>
    <property type="match status" value="1"/>
</dbReference>
<dbReference type="Gene3D" id="3.40.1190.20">
    <property type="match status" value="1"/>
</dbReference>
<dbReference type="Proteomes" id="UP000254794">
    <property type="component" value="Unassembled WGS sequence"/>
</dbReference>
<keyword evidence="6" id="KW-0067">ATP-binding</keyword>
<dbReference type="PANTHER" id="PTHR20858">
    <property type="entry name" value="PHOSPHOMETHYLPYRIMIDINE KINASE"/>
    <property type="match status" value="1"/>
</dbReference>
<evidence type="ECO:0000256" key="1">
    <source>
        <dbReference type="ARBA" id="ARBA00004948"/>
    </source>
</evidence>
<dbReference type="PANTHER" id="PTHR20858:SF17">
    <property type="entry name" value="HYDROXYMETHYLPYRIMIDINE_PHOSPHOMETHYLPYRIMIDINE KINASE THI20-RELATED"/>
    <property type="match status" value="1"/>
</dbReference>
<dbReference type="GO" id="GO:0005524">
    <property type="term" value="F:ATP binding"/>
    <property type="evidence" value="ECO:0007669"/>
    <property type="project" value="UniProtKB-KW"/>
</dbReference>
<evidence type="ECO:0000313" key="9">
    <source>
        <dbReference type="Proteomes" id="UP000254794"/>
    </source>
</evidence>
<evidence type="ECO:0000259" key="7">
    <source>
        <dbReference type="Pfam" id="PF08543"/>
    </source>
</evidence>
<dbReference type="EC" id="2.7.1.49" evidence="2"/>
<keyword evidence="9" id="KW-1185">Reference proteome</keyword>
<evidence type="ECO:0000256" key="2">
    <source>
        <dbReference type="ARBA" id="ARBA00012135"/>
    </source>
</evidence>
<dbReference type="SUPFAM" id="SSF53613">
    <property type="entry name" value="Ribokinase-like"/>
    <property type="match status" value="1"/>
</dbReference>
<dbReference type="UniPathway" id="UPA00060">
    <property type="reaction ID" value="UER00138"/>
</dbReference>
<evidence type="ECO:0000256" key="4">
    <source>
        <dbReference type="ARBA" id="ARBA00022741"/>
    </source>
</evidence>
<sequence>MNNNLACVLSIAGTDSSGGAGIHADIKAISATGGYAATVITALVAQNTQGVQFIQPVAADFVQKQLISVLSDLSIQAIKIGMLYDEYIIDIVYQTLQKVKHIPIILDPVMLAKDGSCLLQLKTLKQLKEKLLSSAYLITPNLFEAEYLLNEKINSEAEMQAAAITLGQTLQVNILLKGGHLDDRQSSDVFYNLKEDACYWFREQRIITTNTHGTGCTLSAAIASYLAQGFSLQKAIEMGKYYLTQAIISGKRYHLGQGFGPVDHFYFLENRVHDI</sequence>
<dbReference type="GO" id="GO:0005829">
    <property type="term" value="C:cytosol"/>
    <property type="evidence" value="ECO:0007669"/>
    <property type="project" value="TreeGrafter"/>
</dbReference>
<dbReference type="NCBIfam" id="TIGR00097">
    <property type="entry name" value="HMP-P_kinase"/>
    <property type="match status" value="1"/>
</dbReference>
<evidence type="ECO:0000256" key="6">
    <source>
        <dbReference type="ARBA" id="ARBA00022840"/>
    </source>
</evidence>
<dbReference type="AlphaFoldDB" id="A0A378JJ39"/>
<feature type="domain" description="Pyridoxamine kinase/Phosphomethylpyrimidine kinase" evidence="7">
    <location>
        <begin position="15"/>
        <end position="263"/>
    </location>
</feature>
<keyword evidence="5 8" id="KW-0418">Kinase</keyword>
<evidence type="ECO:0000313" key="8">
    <source>
        <dbReference type="EMBL" id="STX51077.1"/>
    </source>
</evidence>
<evidence type="ECO:0000256" key="3">
    <source>
        <dbReference type="ARBA" id="ARBA00022679"/>
    </source>
</evidence>
<protein>
    <recommendedName>
        <fullName evidence="2">hydroxymethylpyrimidine kinase</fullName>
        <ecNumber evidence="2">2.7.1.49</ecNumber>
    </recommendedName>
</protein>
<dbReference type="EMBL" id="UGOD01000001">
    <property type="protein sequence ID" value="STX51077.1"/>
    <property type="molecule type" value="Genomic_DNA"/>
</dbReference>
<dbReference type="CDD" id="cd01169">
    <property type="entry name" value="HMPP_kinase"/>
    <property type="match status" value="1"/>
</dbReference>
<proteinExistence type="predicted"/>